<feature type="region of interest" description="Disordered" evidence="1">
    <location>
        <begin position="1"/>
        <end position="37"/>
    </location>
</feature>
<dbReference type="AlphaFoldDB" id="A0AAW0D3X3"/>
<reference evidence="2 3" key="1">
    <citation type="journal article" date="2024" name="J Genomics">
        <title>Draft genome sequencing and assembly of Favolaschia claudopus CIRM-BRFM 2984 isolated from oak limbs.</title>
        <authorList>
            <person name="Navarro D."/>
            <person name="Drula E."/>
            <person name="Chaduli D."/>
            <person name="Cazenave R."/>
            <person name="Ahrendt S."/>
            <person name="Wang J."/>
            <person name="Lipzen A."/>
            <person name="Daum C."/>
            <person name="Barry K."/>
            <person name="Grigoriev I.V."/>
            <person name="Favel A."/>
            <person name="Rosso M.N."/>
            <person name="Martin F."/>
        </authorList>
    </citation>
    <scope>NUCLEOTIDE SEQUENCE [LARGE SCALE GENOMIC DNA]</scope>
    <source>
        <strain evidence="2 3">CIRM-BRFM 2984</strain>
    </source>
</reference>
<protein>
    <submittedName>
        <fullName evidence="2">Uncharacterized protein</fullName>
    </submittedName>
</protein>
<evidence type="ECO:0000256" key="1">
    <source>
        <dbReference type="SAM" id="MobiDB-lite"/>
    </source>
</evidence>
<keyword evidence="3" id="KW-1185">Reference proteome</keyword>
<dbReference type="Proteomes" id="UP001362999">
    <property type="component" value="Unassembled WGS sequence"/>
</dbReference>
<proteinExistence type="predicted"/>
<name>A0AAW0D3X3_9AGAR</name>
<comment type="caution">
    <text evidence="2">The sequence shown here is derived from an EMBL/GenBank/DDBJ whole genome shotgun (WGS) entry which is preliminary data.</text>
</comment>
<feature type="compositionally biased region" description="Low complexity" evidence="1">
    <location>
        <begin position="408"/>
        <end position="438"/>
    </location>
</feature>
<organism evidence="2 3">
    <name type="scientific">Favolaschia claudopus</name>
    <dbReference type="NCBI Taxonomy" id="2862362"/>
    <lineage>
        <taxon>Eukaryota</taxon>
        <taxon>Fungi</taxon>
        <taxon>Dikarya</taxon>
        <taxon>Basidiomycota</taxon>
        <taxon>Agaricomycotina</taxon>
        <taxon>Agaricomycetes</taxon>
        <taxon>Agaricomycetidae</taxon>
        <taxon>Agaricales</taxon>
        <taxon>Marasmiineae</taxon>
        <taxon>Mycenaceae</taxon>
        <taxon>Favolaschia</taxon>
    </lineage>
</organism>
<feature type="region of interest" description="Disordered" evidence="1">
    <location>
        <begin position="345"/>
        <end position="438"/>
    </location>
</feature>
<accession>A0AAW0D3X3</accession>
<gene>
    <name evidence="2" type="ORF">R3P38DRAFT_2507494</name>
</gene>
<dbReference type="EMBL" id="JAWWNJ010000010">
    <property type="protein sequence ID" value="KAK7046965.1"/>
    <property type="molecule type" value="Genomic_DNA"/>
</dbReference>
<sequence>MARSGKQASAHASRHPTRPIQQPRKRLSQASKASRALATAHRLQQQIVFDHDVDEWFEEKEEKIRDLAREHNKTVAHVRKVLSSGVRYSAKRAPSLWNAVNHDRSLKAKEEGGSSALKDIVQETAREEYERLKNELTGEEQKALVAKLTADRAVKKRGVRATNKSAAMDSMQTANRVGDVGIDLFERTGTRFISMFSRGHPDDPSYPYIVDSDNSRRFFKEVMKQSYSDVVRKFEQWSCTQDTDEGEKNDLDSVRKQITKLVRDGLRSAKNDNTLEMEWANYELDIVHKLGVELAGWPTKTIPLGRPSKLSADQARVIRDKLRSGAIVWVPLTREQRAELAADLEERREAGELPRQPRKPRADKGKSRGPRTKKKNNADDDDESDDEANGDGNEIGSAAARQQRSEVPAPSFTSFSTATSSAASAAASDASTAASAAAFTAAPAAFSSAGAGAATPSTTA</sequence>
<evidence type="ECO:0000313" key="2">
    <source>
        <dbReference type="EMBL" id="KAK7046965.1"/>
    </source>
</evidence>
<evidence type="ECO:0000313" key="3">
    <source>
        <dbReference type="Proteomes" id="UP001362999"/>
    </source>
</evidence>
<feature type="compositionally biased region" description="Acidic residues" evidence="1">
    <location>
        <begin position="379"/>
        <end position="389"/>
    </location>
</feature>
<feature type="non-terminal residue" evidence="2">
    <location>
        <position position="460"/>
    </location>
</feature>
<feature type="compositionally biased region" description="Basic residues" evidence="1">
    <location>
        <begin position="12"/>
        <end position="27"/>
    </location>
</feature>